<proteinExistence type="predicted"/>
<evidence type="ECO:0000313" key="4">
    <source>
        <dbReference type="Proteomes" id="UP000092666"/>
    </source>
</evidence>
<feature type="region of interest" description="Disordered" evidence="2">
    <location>
        <begin position="1"/>
        <end position="25"/>
    </location>
</feature>
<evidence type="ECO:0000256" key="1">
    <source>
        <dbReference type="SAM" id="Coils"/>
    </source>
</evidence>
<keyword evidence="4" id="KW-1185">Reference proteome</keyword>
<reference evidence="4" key="2">
    <citation type="submission" date="2013-12" db="EMBL/GenBank/DDBJ databases">
        <title>Evolution of pathogenesis and genome organization in the Tremellales.</title>
        <authorList>
            <person name="Cuomo C."/>
            <person name="Litvintseva A."/>
            <person name="Heitman J."/>
            <person name="Chen Y."/>
            <person name="Sun S."/>
            <person name="Springer D."/>
            <person name="Dromer F."/>
            <person name="Young S."/>
            <person name="Zeng Q."/>
            <person name="Chapman S."/>
            <person name="Gujja S."/>
            <person name="Saif S."/>
            <person name="Birren B."/>
        </authorList>
    </citation>
    <scope>NUCLEOTIDE SEQUENCE [LARGE SCALE GENOMIC DNA]</scope>
    <source>
        <strain evidence="4">BCC8398</strain>
    </source>
</reference>
<name>A0A1B9GTQ9_9TREE</name>
<evidence type="ECO:0000313" key="3">
    <source>
        <dbReference type="EMBL" id="OCF34245.1"/>
    </source>
</evidence>
<feature type="coiled-coil region" evidence="1">
    <location>
        <begin position="187"/>
        <end position="321"/>
    </location>
</feature>
<feature type="coiled-coil region" evidence="1">
    <location>
        <begin position="440"/>
        <end position="516"/>
    </location>
</feature>
<keyword evidence="1" id="KW-0175">Coiled coil</keyword>
<evidence type="ECO:0000256" key="2">
    <source>
        <dbReference type="SAM" id="MobiDB-lite"/>
    </source>
</evidence>
<gene>
    <name evidence="3" type="ORF">I316_04198</name>
</gene>
<reference evidence="3 4" key="1">
    <citation type="submission" date="2013-07" db="EMBL/GenBank/DDBJ databases">
        <title>The Genome Sequence of Cryptococcus heveanensis BCC8398.</title>
        <authorList>
            <consortium name="The Broad Institute Genome Sequencing Platform"/>
            <person name="Cuomo C."/>
            <person name="Litvintseva A."/>
            <person name="Chen Y."/>
            <person name="Heitman J."/>
            <person name="Sun S."/>
            <person name="Springer D."/>
            <person name="Dromer F."/>
            <person name="Young S.K."/>
            <person name="Zeng Q."/>
            <person name="Gargeya S."/>
            <person name="Fitzgerald M."/>
            <person name="Abouelleil A."/>
            <person name="Alvarado L."/>
            <person name="Berlin A.M."/>
            <person name="Chapman S.B."/>
            <person name="Dewar J."/>
            <person name="Goldberg J."/>
            <person name="Griggs A."/>
            <person name="Gujja S."/>
            <person name="Hansen M."/>
            <person name="Howarth C."/>
            <person name="Imamovic A."/>
            <person name="Larimer J."/>
            <person name="McCowan C."/>
            <person name="Murphy C."/>
            <person name="Pearson M."/>
            <person name="Priest M."/>
            <person name="Roberts A."/>
            <person name="Saif S."/>
            <person name="Shea T."/>
            <person name="Sykes S."/>
            <person name="Wortman J."/>
            <person name="Nusbaum C."/>
            <person name="Birren B."/>
        </authorList>
    </citation>
    <scope>NUCLEOTIDE SEQUENCE [LARGE SCALE GENOMIC DNA]</scope>
    <source>
        <strain evidence="3 4">BCC8398</strain>
    </source>
</reference>
<organism evidence="3 4">
    <name type="scientific">Kwoniella heveanensis BCC8398</name>
    <dbReference type="NCBI Taxonomy" id="1296120"/>
    <lineage>
        <taxon>Eukaryota</taxon>
        <taxon>Fungi</taxon>
        <taxon>Dikarya</taxon>
        <taxon>Basidiomycota</taxon>
        <taxon>Agaricomycotina</taxon>
        <taxon>Tremellomycetes</taxon>
        <taxon>Tremellales</taxon>
        <taxon>Cryptococcaceae</taxon>
        <taxon>Kwoniella</taxon>
    </lineage>
</organism>
<dbReference type="OrthoDB" id="419631at2759"/>
<sequence>MENSIRRPLGVSRASNIPAPQISTPHICKTRKAEIRKALAETADHHHHLRPNSDVFGPALMGGEDDDDEVEELKRNLEKARARLERRDERIINLEAQLQRKTNSHSLGIERKLEDLVLQHVTSKNKYHAELETLRSENQKLQQSLSSHLKETADLRRKSDLIDKENTNLKREIASLQHSQTHSNEVASASRKEIKELEDERTTWKAEKHRLEREVAQLQVEVQHARKQQKEGREATHAEKEEMRRLRQDIARLKVDNDAFKEESSGVRETEEENDRLQNLLSASAAAYRLLHKHSVSKNEYQELEERYLLAKGERDQWRSETFVKHRQISSLGKQVAALHHQIEVMGDERETLESMVEDLLKDPEALRNDMSTMSDCLSSTVGPLYEIEDSIKADEYSQLLALGLSHIDMQSSHLLNQLDDIWEDHAPLRSTHDKVQTSLNLCQHTLSTLQRSMAELEAKHISLESQHSSCTSTIISLTRQSKDAQDTAKSLRVEMAKLREEMVKVESKAREDREALKRVNEVFSRSKTAEAVLDEEVQHLREAYIAAAQYEDLYNDLKEEQALITAREEVAIREAERLGLENAELAGHTNEGQKINYVEGLRREMFGVKQVGGAVPLKAFRQCEIKKVPHM</sequence>
<dbReference type="STRING" id="1296120.A0A1B9GTQ9"/>
<dbReference type="Proteomes" id="UP000092666">
    <property type="component" value="Unassembled WGS sequence"/>
</dbReference>
<dbReference type="EMBL" id="KI669501">
    <property type="protein sequence ID" value="OCF34245.1"/>
    <property type="molecule type" value="Genomic_DNA"/>
</dbReference>
<accession>A0A1B9GTQ9</accession>
<protein>
    <recommendedName>
        <fullName evidence="5">Hyaluronan-mediated motility receptor C-terminal domain-containing protein</fullName>
    </recommendedName>
</protein>
<evidence type="ECO:0008006" key="5">
    <source>
        <dbReference type="Google" id="ProtNLM"/>
    </source>
</evidence>
<dbReference type="AlphaFoldDB" id="A0A1B9GTQ9"/>
<feature type="coiled-coil region" evidence="1">
    <location>
        <begin position="63"/>
        <end position="158"/>
    </location>
</feature>